<proteinExistence type="predicted"/>
<evidence type="ECO:0000313" key="1">
    <source>
        <dbReference type="EMBL" id="PBK58922.1"/>
    </source>
</evidence>
<accession>A0A2H3AVL5</accession>
<evidence type="ECO:0000313" key="2">
    <source>
        <dbReference type="Proteomes" id="UP000218334"/>
    </source>
</evidence>
<sequence>MAQIREDLWPMLQGDRQHHEQEACCTMTAAARQYHLDAHRLMLRPDRCSQARMVAQRLLESSLFISPRPVPTQNSETRNNLSNRLLCLSLFVFLYHLLSLRLMTRSSHSQHSDCTAVEILALFRRYSPHPILTSMIPAPNELEGEIFKASINIHGLWA</sequence>
<name>A0A2H3AVL5_9AGAR</name>
<gene>
    <name evidence="1" type="ORF">ARMSODRAFT_1091022</name>
</gene>
<dbReference type="Proteomes" id="UP000218334">
    <property type="component" value="Unassembled WGS sequence"/>
</dbReference>
<keyword evidence="2" id="KW-1185">Reference proteome</keyword>
<reference evidence="2" key="1">
    <citation type="journal article" date="2017" name="Nat. Ecol. Evol.">
        <title>Genome expansion and lineage-specific genetic innovations in the forest pathogenic fungi Armillaria.</title>
        <authorList>
            <person name="Sipos G."/>
            <person name="Prasanna A.N."/>
            <person name="Walter M.C."/>
            <person name="O'Connor E."/>
            <person name="Balint B."/>
            <person name="Krizsan K."/>
            <person name="Kiss B."/>
            <person name="Hess J."/>
            <person name="Varga T."/>
            <person name="Slot J."/>
            <person name="Riley R."/>
            <person name="Boka B."/>
            <person name="Rigling D."/>
            <person name="Barry K."/>
            <person name="Lee J."/>
            <person name="Mihaltcheva S."/>
            <person name="LaButti K."/>
            <person name="Lipzen A."/>
            <person name="Waldron R."/>
            <person name="Moloney N.M."/>
            <person name="Sperisen C."/>
            <person name="Kredics L."/>
            <person name="Vagvoelgyi C."/>
            <person name="Patrignani A."/>
            <person name="Fitzpatrick D."/>
            <person name="Nagy I."/>
            <person name="Doyle S."/>
            <person name="Anderson J.B."/>
            <person name="Grigoriev I.V."/>
            <person name="Gueldener U."/>
            <person name="Muensterkoetter M."/>
            <person name="Nagy L.G."/>
        </authorList>
    </citation>
    <scope>NUCLEOTIDE SEQUENCE [LARGE SCALE GENOMIC DNA]</scope>
    <source>
        <strain evidence="2">28-4</strain>
    </source>
</reference>
<dbReference type="AlphaFoldDB" id="A0A2H3AVL5"/>
<dbReference type="EMBL" id="KZ293519">
    <property type="protein sequence ID" value="PBK58922.1"/>
    <property type="molecule type" value="Genomic_DNA"/>
</dbReference>
<organism evidence="1 2">
    <name type="scientific">Armillaria solidipes</name>
    <dbReference type="NCBI Taxonomy" id="1076256"/>
    <lineage>
        <taxon>Eukaryota</taxon>
        <taxon>Fungi</taxon>
        <taxon>Dikarya</taxon>
        <taxon>Basidiomycota</taxon>
        <taxon>Agaricomycotina</taxon>
        <taxon>Agaricomycetes</taxon>
        <taxon>Agaricomycetidae</taxon>
        <taxon>Agaricales</taxon>
        <taxon>Marasmiineae</taxon>
        <taxon>Physalacriaceae</taxon>
        <taxon>Armillaria</taxon>
    </lineage>
</organism>
<protein>
    <submittedName>
        <fullName evidence="1">Uncharacterized protein</fullName>
    </submittedName>
</protein>